<dbReference type="Proteomes" id="UP000322139">
    <property type="component" value="Unassembled WGS sequence"/>
</dbReference>
<reference evidence="1 2" key="1">
    <citation type="submission" date="2019-08" db="EMBL/GenBank/DDBJ databases">
        <title>Bacillus genomes from the desert of Cuatro Cienegas, Coahuila.</title>
        <authorList>
            <person name="Olmedo-Alvarez G."/>
        </authorList>
    </citation>
    <scope>NUCLEOTIDE SEQUENCE [LARGE SCALE GENOMIC DNA]</scope>
    <source>
        <strain evidence="1 2">CH446_14T</strain>
    </source>
</reference>
<proteinExistence type="predicted"/>
<dbReference type="EMBL" id="VTER01000001">
    <property type="protein sequence ID" value="TYS52208.1"/>
    <property type="molecule type" value="Genomic_DNA"/>
</dbReference>
<dbReference type="AlphaFoldDB" id="A0A5D4RQW5"/>
<dbReference type="RefSeq" id="WP_148973184.1">
    <property type="nucleotide sequence ID" value="NZ_JBNILB010000017.1"/>
</dbReference>
<gene>
    <name evidence="1" type="ORF">FZD51_01860</name>
</gene>
<evidence type="ECO:0000313" key="2">
    <source>
        <dbReference type="Proteomes" id="UP000322139"/>
    </source>
</evidence>
<sequence length="72" mass="8349">MYNIGYSNSLFQFATTALRLVKLWRLEKEGKKGKQAAGKQKDSIFMEILSEGLSQLLNPFLWLGRLISRLWD</sequence>
<name>A0A5D4RQW5_9BACI</name>
<evidence type="ECO:0000313" key="1">
    <source>
        <dbReference type="EMBL" id="TYS52208.1"/>
    </source>
</evidence>
<organism evidence="1 2">
    <name type="scientific">Bacillus infantis</name>
    <dbReference type="NCBI Taxonomy" id="324767"/>
    <lineage>
        <taxon>Bacteria</taxon>
        <taxon>Bacillati</taxon>
        <taxon>Bacillota</taxon>
        <taxon>Bacilli</taxon>
        <taxon>Bacillales</taxon>
        <taxon>Bacillaceae</taxon>
        <taxon>Bacillus</taxon>
    </lineage>
</organism>
<comment type="caution">
    <text evidence="1">The sequence shown here is derived from an EMBL/GenBank/DDBJ whole genome shotgun (WGS) entry which is preliminary data.</text>
</comment>
<protein>
    <submittedName>
        <fullName evidence="1">Uncharacterized protein</fullName>
    </submittedName>
</protein>
<accession>A0A5D4RQW5</accession>